<evidence type="ECO:0000313" key="3">
    <source>
        <dbReference type="Proteomes" id="UP000784294"/>
    </source>
</evidence>
<organism evidence="2 3">
    <name type="scientific">Protopolystoma xenopodis</name>
    <dbReference type="NCBI Taxonomy" id="117903"/>
    <lineage>
        <taxon>Eukaryota</taxon>
        <taxon>Metazoa</taxon>
        <taxon>Spiralia</taxon>
        <taxon>Lophotrochozoa</taxon>
        <taxon>Platyhelminthes</taxon>
        <taxon>Monogenea</taxon>
        <taxon>Polyopisthocotylea</taxon>
        <taxon>Polystomatidea</taxon>
        <taxon>Polystomatidae</taxon>
        <taxon>Protopolystoma</taxon>
    </lineage>
</organism>
<feature type="compositionally biased region" description="Polar residues" evidence="1">
    <location>
        <begin position="86"/>
        <end position="100"/>
    </location>
</feature>
<evidence type="ECO:0000313" key="2">
    <source>
        <dbReference type="EMBL" id="VEL35703.1"/>
    </source>
</evidence>
<proteinExistence type="predicted"/>
<protein>
    <submittedName>
        <fullName evidence="2">Uncharacterized protein</fullName>
    </submittedName>
</protein>
<sequence>MLCLERFWAKYSSTIERTPLLFQSRGLAPSYEMSARACDLLLETFERENSHRAVMDTASLTIEFSTRVKKDSVQPDAEQSAGLTDAESSAGITPESSCKSSLNSTASLRLVFSGSGADGRPGHCYLEDRSISEETEKTLEQDTLSTVLARVPSVPASPLYGGQDLEENRLHRVVDLGYLTHFIRICITSKEAGSEKEYE</sequence>
<feature type="region of interest" description="Disordered" evidence="1">
    <location>
        <begin position="71"/>
        <end position="100"/>
    </location>
</feature>
<dbReference type="AlphaFoldDB" id="A0A448XFQ6"/>
<gene>
    <name evidence="2" type="ORF">PXEA_LOCUS29143</name>
</gene>
<evidence type="ECO:0000256" key="1">
    <source>
        <dbReference type="SAM" id="MobiDB-lite"/>
    </source>
</evidence>
<dbReference type="EMBL" id="CAAALY010250444">
    <property type="protein sequence ID" value="VEL35703.1"/>
    <property type="molecule type" value="Genomic_DNA"/>
</dbReference>
<dbReference type="Proteomes" id="UP000784294">
    <property type="component" value="Unassembled WGS sequence"/>
</dbReference>
<comment type="caution">
    <text evidence="2">The sequence shown here is derived from an EMBL/GenBank/DDBJ whole genome shotgun (WGS) entry which is preliminary data.</text>
</comment>
<keyword evidence="3" id="KW-1185">Reference proteome</keyword>
<reference evidence="2" key="1">
    <citation type="submission" date="2018-11" db="EMBL/GenBank/DDBJ databases">
        <authorList>
            <consortium name="Pathogen Informatics"/>
        </authorList>
    </citation>
    <scope>NUCLEOTIDE SEQUENCE</scope>
</reference>
<accession>A0A448XFQ6</accession>
<name>A0A448XFQ6_9PLAT</name>